<organism evidence="9 10">
    <name type="scientific">Odynerus spinipes</name>
    <dbReference type="NCBI Taxonomy" id="1348599"/>
    <lineage>
        <taxon>Eukaryota</taxon>
        <taxon>Metazoa</taxon>
        <taxon>Ecdysozoa</taxon>
        <taxon>Arthropoda</taxon>
        <taxon>Hexapoda</taxon>
        <taxon>Insecta</taxon>
        <taxon>Pterygota</taxon>
        <taxon>Neoptera</taxon>
        <taxon>Endopterygota</taxon>
        <taxon>Hymenoptera</taxon>
        <taxon>Apocrita</taxon>
        <taxon>Aculeata</taxon>
        <taxon>Vespoidea</taxon>
        <taxon>Vespidae</taxon>
        <taxon>Eumeninae</taxon>
        <taxon>Odynerus</taxon>
    </lineage>
</organism>
<dbReference type="InterPro" id="IPR015797">
    <property type="entry name" value="NUDIX_hydrolase-like_dom_sf"/>
</dbReference>
<evidence type="ECO:0000256" key="2">
    <source>
        <dbReference type="ARBA" id="ARBA00001946"/>
    </source>
</evidence>
<evidence type="ECO:0000313" key="9">
    <source>
        <dbReference type="EMBL" id="KAK2584854.1"/>
    </source>
</evidence>
<dbReference type="GO" id="GO:0046872">
    <property type="term" value="F:metal ion binding"/>
    <property type="evidence" value="ECO:0007669"/>
    <property type="project" value="UniProtKB-KW"/>
</dbReference>
<comment type="similarity">
    <text evidence="3">Belongs to the Nudix hydrolase family.</text>
</comment>
<dbReference type="EMBL" id="JAIFRP010000025">
    <property type="protein sequence ID" value="KAK2584854.1"/>
    <property type="molecule type" value="Genomic_DNA"/>
</dbReference>
<gene>
    <name evidence="9" type="ORF">KPH14_006291</name>
</gene>
<proteinExistence type="inferred from homology"/>
<dbReference type="GO" id="GO:0044715">
    <property type="term" value="F:8-oxo-dGDP phosphatase activity"/>
    <property type="evidence" value="ECO:0007669"/>
    <property type="project" value="TreeGrafter"/>
</dbReference>
<dbReference type="InterPro" id="IPR042970">
    <property type="entry name" value="NUDT18_NUDIX"/>
</dbReference>
<comment type="caution">
    <text evidence="9">The sequence shown here is derived from an EMBL/GenBank/DDBJ whole genome shotgun (WGS) entry which is preliminary data.</text>
</comment>
<keyword evidence="7" id="KW-0464">Manganese</keyword>
<sequence>MSEKVEEQIRLLLAGLNLNDDTYIAHAIQHETGGAKGINATTDTSYVPICQKTVTYIVAAVIINDQNEVLMMQEAKASCSGKWYLPAGRVERNENLLDAVKREVLEETGLIMEPKTLILMECASGSWFRFVFMGDVCGGNIKTSDQANEESLQARWVHNVEDLPLRCKDIIPLIERGKNYIKGKPGSQHPYLMPLSRPLSKLLLQLIITAKKRATNTLHVVISDAELLHLPICEINPNRNLLSTLHNFMTEIFGTDVAPHKPHGLLSVEFSGNHDGDGLCLSLLVSFKLPVEEVPIIGKYSWYQVSENIAEGITTRLPRNMTVPLNVVQTYEITILVNLYTHVRQRITYIILFIRNFANVVFNINKYFIKKKCFARIYSQLTKNIYSYLQ</sequence>
<protein>
    <recommendedName>
        <fullName evidence="8">Nudix hydrolase domain-containing protein</fullName>
    </recommendedName>
</protein>
<keyword evidence="5" id="KW-0378">Hydrolase</keyword>
<dbReference type="Proteomes" id="UP001258017">
    <property type="component" value="Unassembled WGS sequence"/>
</dbReference>
<evidence type="ECO:0000256" key="6">
    <source>
        <dbReference type="ARBA" id="ARBA00022842"/>
    </source>
</evidence>
<keyword evidence="6" id="KW-0460">Magnesium</keyword>
<evidence type="ECO:0000313" key="10">
    <source>
        <dbReference type="Proteomes" id="UP001258017"/>
    </source>
</evidence>
<reference evidence="9" key="1">
    <citation type="submission" date="2021-08" db="EMBL/GenBank/DDBJ databases">
        <authorList>
            <person name="Misof B."/>
            <person name="Oliver O."/>
            <person name="Podsiadlowski L."/>
            <person name="Donath A."/>
            <person name="Peters R."/>
            <person name="Mayer C."/>
            <person name="Rust J."/>
            <person name="Gunkel S."/>
            <person name="Lesny P."/>
            <person name="Martin S."/>
            <person name="Oeyen J.P."/>
            <person name="Petersen M."/>
            <person name="Panagiotis P."/>
            <person name="Wilbrandt J."/>
            <person name="Tanja T."/>
        </authorList>
    </citation>
    <scope>NUCLEOTIDE SEQUENCE</scope>
    <source>
        <strain evidence="9">GBR_01_08_01A</strain>
        <tissue evidence="9">Thorax + abdomen</tissue>
    </source>
</reference>
<keyword evidence="10" id="KW-1185">Reference proteome</keyword>
<evidence type="ECO:0000256" key="7">
    <source>
        <dbReference type="ARBA" id="ARBA00023211"/>
    </source>
</evidence>
<accession>A0AAD9VS72</accession>
<dbReference type="PANTHER" id="PTHR22769">
    <property type="entry name" value="MUTT/NUDIX HYDROLASE"/>
    <property type="match status" value="1"/>
</dbReference>
<dbReference type="PROSITE" id="PS00893">
    <property type="entry name" value="NUDIX_BOX"/>
    <property type="match status" value="1"/>
</dbReference>
<dbReference type="SUPFAM" id="SSF55811">
    <property type="entry name" value="Nudix"/>
    <property type="match status" value="1"/>
</dbReference>
<name>A0AAD9VS72_9HYME</name>
<evidence type="ECO:0000259" key="8">
    <source>
        <dbReference type="PROSITE" id="PS51462"/>
    </source>
</evidence>
<dbReference type="InterPro" id="IPR000086">
    <property type="entry name" value="NUDIX_hydrolase_dom"/>
</dbReference>
<evidence type="ECO:0000256" key="5">
    <source>
        <dbReference type="ARBA" id="ARBA00022801"/>
    </source>
</evidence>
<dbReference type="Pfam" id="PF00293">
    <property type="entry name" value="NUDIX"/>
    <property type="match status" value="1"/>
</dbReference>
<dbReference type="CDD" id="cd04671">
    <property type="entry name" value="NUDIX_8DGDPP_Nudt18"/>
    <property type="match status" value="1"/>
</dbReference>
<dbReference type="Gene3D" id="3.90.79.10">
    <property type="entry name" value="Nucleoside Triphosphate Pyrophosphohydrolase"/>
    <property type="match status" value="1"/>
</dbReference>
<dbReference type="InterPro" id="IPR020084">
    <property type="entry name" value="NUDIX_hydrolase_CS"/>
</dbReference>
<evidence type="ECO:0000256" key="1">
    <source>
        <dbReference type="ARBA" id="ARBA00001936"/>
    </source>
</evidence>
<dbReference type="PANTHER" id="PTHR22769:SF56">
    <property type="entry name" value="8-OXO-DGDP PHOSPHATASE NUDT18"/>
    <property type="match status" value="1"/>
</dbReference>
<comment type="cofactor">
    <cofactor evidence="1">
        <name>Mn(2+)</name>
        <dbReference type="ChEBI" id="CHEBI:29035"/>
    </cofactor>
</comment>
<evidence type="ECO:0000256" key="3">
    <source>
        <dbReference type="ARBA" id="ARBA00005582"/>
    </source>
</evidence>
<reference evidence="9" key="2">
    <citation type="journal article" date="2023" name="Commun. Biol.">
        <title>Intrasexual cuticular hydrocarbon dimorphism in a wasp sheds light on hydrocarbon biosynthesis genes in Hymenoptera.</title>
        <authorList>
            <person name="Moris V.C."/>
            <person name="Podsiadlowski L."/>
            <person name="Martin S."/>
            <person name="Oeyen J.P."/>
            <person name="Donath A."/>
            <person name="Petersen M."/>
            <person name="Wilbrandt J."/>
            <person name="Misof B."/>
            <person name="Liedtke D."/>
            <person name="Thamm M."/>
            <person name="Scheiner R."/>
            <person name="Schmitt T."/>
            <person name="Niehuis O."/>
        </authorList>
    </citation>
    <scope>NUCLEOTIDE SEQUENCE</scope>
    <source>
        <strain evidence="9">GBR_01_08_01A</strain>
    </source>
</reference>
<feature type="domain" description="Nudix hydrolase" evidence="8">
    <location>
        <begin position="53"/>
        <end position="180"/>
    </location>
</feature>
<dbReference type="GO" id="GO:0044716">
    <property type="term" value="F:8-oxo-GDP phosphatase activity"/>
    <property type="evidence" value="ECO:0007669"/>
    <property type="project" value="TreeGrafter"/>
</dbReference>
<comment type="cofactor">
    <cofactor evidence="2">
        <name>Mg(2+)</name>
        <dbReference type="ChEBI" id="CHEBI:18420"/>
    </cofactor>
</comment>
<dbReference type="PROSITE" id="PS51462">
    <property type="entry name" value="NUDIX"/>
    <property type="match status" value="1"/>
</dbReference>
<evidence type="ECO:0000256" key="4">
    <source>
        <dbReference type="ARBA" id="ARBA00022723"/>
    </source>
</evidence>
<dbReference type="AlphaFoldDB" id="A0AAD9VS72"/>
<keyword evidence="4" id="KW-0479">Metal-binding</keyword>